<evidence type="ECO:0008006" key="3">
    <source>
        <dbReference type="Google" id="ProtNLM"/>
    </source>
</evidence>
<organism evidence="1 2">
    <name type="scientific">Araneus ventricosus</name>
    <name type="common">Orbweaver spider</name>
    <name type="synonym">Epeira ventricosa</name>
    <dbReference type="NCBI Taxonomy" id="182803"/>
    <lineage>
        <taxon>Eukaryota</taxon>
        <taxon>Metazoa</taxon>
        <taxon>Ecdysozoa</taxon>
        <taxon>Arthropoda</taxon>
        <taxon>Chelicerata</taxon>
        <taxon>Arachnida</taxon>
        <taxon>Araneae</taxon>
        <taxon>Araneomorphae</taxon>
        <taxon>Entelegynae</taxon>
        <taxon>Araneoidea</taxon>
        <taxon>Araneidae</taxon>
        <taxon>Araneus</taxon>
    </lineage>
</organism>
<sequence>MHEPKHDILCTASLLPIFSHALVSLQNRANLSPFTKDYRGEEQLNEPTPIFIGLWPILPIRQVDVTLTRLHIGHTRFTHKHLIFGEMAPECPSCHQNFTVHHILIECPSFKSHSVHHFHSSSVTLQDLVGEKHHPNIFNFLKAIGFYACI</sequence>
<gene>
    <name evidence="1" type="ORF">AVEN_142903_1</name>
</gene>
<dbReference type="AlphaFoldDB" id="A0A4Y2FMW6"/>
<evidence type="ECO:0000313" key="2">
    <source>
        <dbReference type="Proteomes" id="UP000499080"/>
    </source>
</evidence>
<evidence type="ECO:0000313" key="1">
    <source>
        <dbReference type="EMBL" id="GBM41926.1"/>
    </source>
</evidence>
<dbReference type="OrthoDB" id="4307211at2759"/>
<protein>
    <recommendedName>
        <fullName evidence="3">Reverse transcriptase zinc-binding domain-containing protein</fullName>
    </recommendedName>
</protein>
<proteinExistence type="predicted"/>
<dbReference type="Proteomes" id="UP000499080">
    <property type="component" value="Unassembled WGS sequence"/>
</dbReference>
<name>A0A4Y2FMW6_ARAVE</name>
<comment type="caution">
    <text evidence="1">The sequence shown here is derived from an EMBL/GenBank/DDBJ whole genome shotgun (WGS) entry which is preliminary data.</text>
</comment>
<keyword evidence="2" id="KW-1185">Reference proteome</keyword>
<accession>A0A4Y2FMW6</accession>
<reference evidence="1 2" key="1">
    <citation type="journal article" date="2019" name="Sci. Rep.">
        <title>Orb-weaving spider Araneus ventricosus genome elucidates the spidroin gene catalogue.</title>
        <authorList>
            <person name="Kono N."/>
            <person name="Nakamura H."/>
            <person name="Ohtoshi R."/>
            <person name="Moran D.A.P."/>
            <person name="Shinohara A."/>
            <person name="Yoshida Y."/>
            <person name="Fujiwara M."/>
            <person name="Mori M."/>
            <person name="Tomita M."/>
            <person name="Arakawa K."/>
        </authorList>
    </citation>
    <scope>NUCLEOTIDE SEQUENCE [LARGE SCALE GENOMIC DNA]</scope>
</reference>
<dbReference type="EMBL" id="BGPR01000979">
    <property type="protein sequence ID" value="GBM41926.1"/>
    <property type="molecule type" value="Genomic_DNA"/>
</dbReference>